<dbReference type="RefSeq" id="WP_272008301.1">
    <property type="nucleotide sequence ID" value="NZ_JAQNDN010000024.1"/>
</dbReference>
<evidence type="ECO:0000256" key="1">
    <source>
        <dbReference type="SAM" id="Coils"/>
    </source>
</evidence>
<feature type="coiled-coil region" evidence="1">
    <location>
        <begin position="267"/>
        <end position="294"/>
    </location>
</feature>
<sequence length="297" mass="32716">MFAGSSEPSRVDALVDESERGAKEAMARWEQAEIEAKKAEEAAAAAIDAAKQYEVRAKAADAELEQYTAVLAEARDVGDGCKATRERLVEIHDFLLEYVSEPRRDAAIAGLEPCRKAAAKPKKADVERENAAMRKDVAATLEQQFDAAFPDERGHLVATVKGEVLDVDMPTFSGWDAERSQKEVDGWCDKVPNFTSIALRNRSGSFKCKVKEPPKEYAARMLRAAKLDEPWTSPPGGQKPIPAPQGEAERAEMERLIGEMKTTGDAMEEAHIRLDGAKERAENAIAHFEEMVKEASR</sequence>
<accession>A0ABT5BJA2</accession>
<proteinExistence type="predicted"/>
<dbReference type="Proteomes" id="UP001217838">
    <property type="component" value="Unassembled WGS sequence"/>
</dbReference>
<evidence type="ECO:0000313" key="3">
    <source>
        <dbReference type="EMBL" id="MDC0674235.1"/>
    </source>
</evidence>
<protein>
    <submittedName>
        <fullName evidence="3">Uncharacterized protein</fullName>
    </submittedName>
</protein>
<comment type="caution">
    <text evidence="3">The sequence shown here is derived from an EMBL/GenBank/DDBJ whole genome shotgun (WGS) entry which is preliminary data.</text>
</comment>
<reference evidence="3 4" key="1">
    <citation type="submission" date="2022-11" db="EMBL/GenBank/DDBJ databases">
        <title>Minimal conservation of predation-associated metabolite biosynthetic gene clusters underscores biosynthetic potential of Myxococcota including descriptions for ten novel species: Archangium lansinium sp. nov., Myxococcus landrumus sp. nov., Nannocystis bai.</title>
        <authorList>
            <person name="Ahearne A."/>
            <person name="Stevens C."/>
            <person name="Dowd S."/>
        </authorList>
    </citation>
    <scope>NUCLEOTIDE SEQUENCE [LARGE SCALE GENOMIC DNA]</scope>
    <source>
        <strain evidence="3 4">NCELM</strain>
    </source>
</reference>
<keyword evidence="1" id="KW-0175">Coiled coil</keyword>
<organism evidence="3 4">
    <name type="scientific">Nannocystis radixulma</name>
    <dbReference type="NCBI Taxonomy" id="2995305"/>
    <lineage>
        <taxon>Bacteria</taxon>
        <taxon>Pseudomonadati</taxon>
        <taxon>Myxococcota</taxon>
        <taxon>Polyangia</taxon>
        <taxon>Nannocystales</taxon>
        <taxon>Nannocystaceae</taxon>
        <taxon>Nannocystis</taxon>
    </lineage>
</organism>
<evidence type="ECO:0000256" key="2">
    <source>
        <dbReference type="SAM" id="MobiDB-lite"/>
    </source>
</evidence>
<dbReference type="EMBL" id="JAQNDN010000024">
    <property type="protein sequence ID" value="MDC0674235.1"/>
    <property type="molecule type" value="Genomic_DNA"/>
</dbReference>
<keyword evidence="4" id="KW-1185">Reference proteome</keyword>
<evidence type="ECO:0000313" key="4">
    <source>
        <dbReference type="Proteomes" id="UP001217838"/>
    </source>
</evidence>
<name>A0ABT5BJA2_9BACT</name>
<gene>
    <name evidence="3" type="ORF">POL58_41190</name>
</gene>
<feature type="region of interest" description="Disordered" evidence="2">
    <location>
        <begin position="228"/>
        <end position="250"/>
    </location>
</feature>
<feature type="coiled-coil region" evidence="1">
    <location>
        <begin position="22"/>
        <end position="77"/>
    </location>
</feature>